<dbReference type="Pfam" id="PF11360">
    <property type="entry name" value="DUF3110"/>
    <property type="match status" value="1"/>
</dbReference>
<organism evidence="2 3">
    <name type="scientific">Coccomyxa viridis</name>
    <dbReference type="NCBI Taxonomy" id="1274662"/>
    <lineage>
        <taxon>Eukaryota</taxon>
        <taxon>Viridiplantae</taxon>
        <taxon>Chlorophyta</taxon>
        <taxon>core chlorophytes</taxon>
        <taxon>Trebouxiophyceae</taxon>
        <taxon>Trebouxiophyceae incertae sedis</taxon>
        <taxon>Coccomyxaceae</taxon>
        <taxon>Coccomyxa</taxon>
    </lineage>
</organism>
<keyword evidence="3" id="KW-1185">Reference proteome</keyword>
<gene>
    <name evidence="2" type="primary">g10504</name>
    <name evidence="2" type="ORF">VP750_LOCUS9424</name>
</gene>
<reference evidence="2 3" key="1">
    <citation type="submission" date="2024-06" db="EMBL/GenBank/DDBJ databases">
        <authorList>
            <person name="Kraege A."/>
            <person name="Thomma B."/>
        </authorList>
    </citation>
    <scope>NUCLEOTIDE SEQUENCE [LARGE SCALE GENOMIC DNA]</scope>
</reference>
<dbReference type="Proteomes" id="UP001497392">
    <property type="component" value="Unassembled WGS sequence"/>
</dbReference>
<proteinExistence type="predicted"/>
<protein>
    <submittedName>
        <fullName evidence="2">G10504 protein</fullName>
    </submittedName>
</protein>
<evidence type="ECO:0000313" key="3">
    <source>
        <dbReference type="Proteomes" id="UP001497392"/>
    </source>
</evidence>
<dbReference type="EMBL" id="CAXHTA020000017">
    <property type="protein sequence ID" value="CAL5227518.1"/>
    <property type="molecule type" value="Genomic_DNA"/>
</dbReference>
<dbReference type="InterPro" id="IPR021503">
    <property type="entry name" value="DUF3110"/>
</dbReference>
<comment type="caution">
    <text evidence="2">The sequence shown here is derived from an EMBL/GenBank/DDBJ whole genome shotgun (WGS) entry which is preliminary data.</text>
</comment>
<evidence type="ECO:0000313" key="2">
    <source>
        <dbReference type="EMBL" id="CAL5227518.1"/>
    </source>
</evidence>
<evidence type="ECO:0000256" key="1">
    <source>
        <dbReference type="SAM" id="MobiDB-lite"/>
    </source>
</evidence>
<feature type="region of interest" description="Disordered" evidence="1">
    <location>
        <begin position="1"/>
        <end position="33"/>
    </location>
</feature>
<name>A0ABP1GCJ4_9CHLO</name>
<sequence>MAPCNLQGFGTARGCPKGQAPTSLPPGSSPASLRALTGSKAIPKTHRAQLRCSSSLGDFHSYQQRWNDKQGSNDPIDQEWEAMRQNYNVPDFSAPSTSGREPIAPHSSASGFDDTWDLVDDGYTPFPANLPTNESFDGYGRQASGALHLSETKDLWSNIGQVYVILFGVGKTETEGIYSLRAMSRADGTPKDTIVAFEDIEDAQRYSTALEATGISHTPHCMPIDATELQDFCVDSGYNVRLERSGTFFTPPSFNVHLTDWERAARLRDGHYSVLEHDPVMDPALGEEDCQSPTSTMDFDTSFWWGEQLNNAGSYNPNFELDELRARLERLLPE</sequence>
<accession>A0ABP1GCJ4</accession>